<dbReference type="Pfam" id="PF20434">
    <property type="entry name" value="BD-FAE"/>
    <property type="match status" value="1"/>
</dbReference>
<dbReference type="InterPro" id="IPR029058">
    <property type="entry name" value="AB_hydrolase_fold"/>
</dbReference>
<evidence type="ECO:0000256" key="2">
    <source>
        <dbReference type="SAM" id="SignalP"/>
    </source>
</evidence>
<evidence type="ECO:0000313" key="4">
    <source>
        <dbReference type="EMBL" id="MDR6842145.1"/>
    </source>
</evidence>
<comment type="caution">
    <text evidence="4">The sequence shown here is derived from an EMBL/GenBank/DDBJ whole genome shotgun (WGS) entry which is preliminary data.</text>
</comment>
<name>A0ABU1RV08_9GAMM</name>
<dbReference type="EMBL" id="JAVDTT010000002">
    <property type="protein sequence ID" value="MDR6842145.1"/>
    <property type="molecule type" value="Genomic_DNA"/>
</dbReference>
<dbReference type="SUPFAM" id="SSF53474">
    <property type="entry name" value="alpha/beta-Hydrolases"/>
    <property type="match status" value="1"/>
</dbReference>
<dbReference type="PANTHER" id="PTHR48081">
    <property type="entry name" value="AB HYDROLASE SUPERFAMILY PROTEIN C4A8.06C"/>
    <property type="match status" value="1"/>
</dbReference>
<dbReference type="Gene3D" id="3.40.50.1820">
    <property type="entry name" value="alpha/beta hydrolase"/>
    <property type="match status" value="1"/>
</dbReference>
<feature type="signal peptide" evidence="2">
    <location>
        <begin position="1"/>
        <end position="30"/>
    </location>
</feature>
<protein>
    <submittedName>
        <fullName evidence="4">Acetyl esterase/lipase</fullName>
    </submittedName>
</protein>
<feature type="chain" id="PRO_5047218696" evidence="2">
    <location>
        <begin position="31"/>
        <end position="317"/>
    </location>
</feature>
<organism evidence="4 5">
    <name type="scientific">Pseudoxanthomonas sacheonensis</name>
    <dbReference type="NCBI Taxonomy" id="443615"/>
    <lineage>
        <taxon>Bacteria</taxon>
        <taxon>Pseudomonadati</taxon>
        <taxon>Pseudomonadota</taxon>
        <taxon>Gammaproteobacteria</taxon>
        <taxon>Lysobacterales</taxon>
        <taxon>Lysobacteraceae</taxon>
        <taxon>Pseudoxanthomonas</taxon>
    </lineage>
</organism>
<feature type="domain" description="BD-FAE-like" evidence="3">
    <location>
        <begin position="74"/>
        <end position="267"/>
    </location>
</feature>
<dbReference type="InterPro" id="IPR049492">
    <property type="entry name" value="BD-FAE-like_dom"/>
</dbReference>
<gene>
    <name evidence="4" type="ORF">J2W94_002430</name>
</gene>
<proteinExistence type="predicted"/>
<accession>A0ABU1RV08</accession>
<dbReference type="PANTHER" id="PTHR48081:SF33">
    <property type="entry name" value="KYNURENINE FORMAMIDASE"/>
    <property type="match status" value="1"/>
</dbReference>
<reference evidence="4 5" key="1">
    <citation type="submission" date="2023-07" db="EMBL/GenBank/DDBJ databases">
        <title>Sorghum-associated microbial communities from plants grown in Nebraska, USA.</title>
        <authorList>
            <person name="Schachtman D."/>
        </authorList>
    </citation>
    <scope>NUCLEOTIDE SEQUENCE [LARGE SCALE GENOMIC DNA]</scope>
    <source>
        <strain evidence="4 5">BE107</strain>
    </source>
</reference>
<dbReference type="InterPro" id="IPR050300">
    <property type="entry name" value="GDXG_lipolytic_enzyme"/>
</dbReference>
<evidence type="ECO:0000313" key="5">
    <source>
        <dbReference type="Proteomes" id="UP001254759"/>
    </source>
</evidence>
<evidence type="ECO:0000256" key="1">
    <source>
        <dbReference type="ARBA" id="ARBA00022801"/>
    </source>
</evidence>
<dbReference type="Proteomes" id="UP001254759">
    <property type="component" value="Unassembled WGS sequence"/>
</dbReference>
<keyword evidence="5" id="KW-1185">Reference proteome</keyword>
<dbReference type="RefSeq" id="WP_310093605.1">
    <property type="nucleotide sequence ID" value="NZ_JAVDTT010000002.1"/>
</dbReference>
<keyword evidence="1" id="KW-0378">Hydrolase</keyword>
<evidence type="ECO:0000259" key="3">
    <source>
        <dbReference type="Pfam" id="PF20434"/>
    </source>
</evidence>
<keyword evidence="2" id="KW-0732">Signal</keyword>
<sequence>MISTIHPSASLRFRLAASLLMATSLFSASAHTSEAIAISWASTDPIGIPAFMAIERPKPTVEIPYGSEAAQTIDLFVPDQNGPFPVVVLIHGGCWSAKTAGREQLRHLGADLAKRGIAVWSIGYRRADEAGGGYPGTYQDVATAIDLLREEAPRYRLDLSHTVLVGHSAGGHLALWAAGRDRLSDTSRLHVAKPFVPQRVVALAGVGNLKTFSPLIPEICGQGILENLVAASTTDPDAFADTSPSVLGASDARVVMISGVLDRLVPPYVAHDYAISVRSHLKVELVNVEGAGHFDLVTTGRRGWEIALANIESALAW</sequence>